<dbReference type="AlphaFoldDB" id="A0A835FGC1"/>
<gene>
    <name evidence="3" type="ORF">HU200_011926</name>
</gene>
<dbReference type="InterPro" id="IPR036928">
    <property type="entry name" value="AS_sf"/>
</dbReference>
<evidence type="ECO:0000313" key="3">
    <source>
        <dbReference type="EMBL" id="KAF8752686.1"/>
    </source>
</evidence>
<dbReference type="Pfam" id="PF01425">
    <property type="entry name" value="Amidase"/>
    <property type="match status" value="1"/>
</dbReference>
<feature type="signal peptide" evidence="1">
    <location>
        <begin position="1"/>
        <end position="23"/>
    </location>
</feature>
<reference evidence="3" key="1">
    <citation type="submission" date="2020-07" db="EMBL/GenBank/DDBJ databases">
        <title>Genome sequence and genetic diversity analysis of an under-domesticated orphan crop, white fonio (Digitaria exilis).</title>
        <authorList>
            <person name="Bennetzen J.L."/>
            <person name="Chen S."/>
            <person name="Ma X."/>
            <person name="Wang X."/>
            <person name="Yssel A.E.J."/>
            <person name="Chaluvadi S.R."/>
            <person name="Johnson M."/>
            <person name="Gangashetty P."/>
            <person name="Hamidou F."/>
            <person name="Sanogo M.D."/>
            <person name="Zwaenepoel A."/>
            <person name="Wallace J."/>
            <person name="Van De Peer Y."/>
            <person name="Van Deynze A."/>
        </authorList>
    </citation>
    <scope>NUCLEOTIDE SEQUENCE</scope>
    <source>
        <tissue evidence="3">Leaves</tissue>
    </source>
</reference>
<protein>
    <recommendedName>
        <fullName evidence="2">Amidase domain-containing protein</fullName>
    </recommendedName>
</protein>
<dbReference type="PANTHER" id="PTHR42678">
    <property type="entry name" value="AMIDASE"/>
    <property type="match status" value="1"/>
</dbReference>
<keyword evidence="1" id="KW-0732">Signal</keyword>
<dbReference type="InterPro" id="IPR023631">
    <property type="entry name" value="Amidase_dom"/>
</dbReference>
<dbReference type="SUPFAM" id="SSF75304">
    <property type="entry name" value="Amidase signature (AS) enzymes"/>
    <property type="match status" value="1"/>
</dbReference>
<dbReference type="Proteomes" id="UP000636709">
    <property type="component" value="Unassembled WGS sequence"/>
</dbReference>
<dbReference type="PANTHER" id="PTHR42678:SF34">
    <property type="entry name" value="OS04G0183300 PROTEIN"/>
    <property type="match status" value="1"/>
</dbReference>
<evidence type="ECO:0000259" key="2">
    <source>
        <dbReference type="Pfam" id="PF01425"/>
    </source>
</evidence>
<keyword evidence="4" id="KW-1185">Reference proteome</keyword>
<feature type="chain" id="PRO_5032377063" description="Amidase domain-containing protein" evidence="1">
    <location>
        <begin position="24"/>
        <end position="498"/>
    </location>
</feature>
<evidence type="ECO:0000256" key="1">
    <source>
        <dbReference type="SAM" id="SignalP"/>
    </source>
</evidence>
<organism evidence="3 4">
    <name type="scientific">Digitaria exilis</name>
    <dbReference type="NCBI Taxonomy" id="1010633"/>
    <lineage>
        <taxon>Eukaryota</taxon>
        <taxon>Viridiplantae</taxon>
        <taxon>Streptophyta</taxon>
        <taxon>Embryophyta</taxon>
        <taxon>Tracheophyta</taxon>
        <taxon>Spermatophyta</taxon>
        <taxon>Magnoliopsida</taxon>
        <taxon>Liliopsida</taxon>
        <taxon>Poales</taxon>
        <taxon>Poaceae</taxon>
        <taxon>PACMAD clade</taxon>
        <taxon>Panicoideae</taxon>
        <taxon>Panicodae</taxon>
        <taxon>Paniceae</taxon>
        <taxon>Anthephorinae</taxon>
        <taxon>Digitaria</taxon>
    </lineage>
</organism>
<name>A0A835FGC1_9POAL</name>
<dbReference type="OrthoDB" id="566138at2759"/>
<comment type="caution">
    <text evidence="3">The sequence shown here is derived from an EMBL/GenBank/DDBJ whole genome shotgun (WGS) entry which is preliminary data.</text>
</comment>
<feature type="domain" description="Amidase" evidence="2">
    <location>
        <begin position="48"/>
        <end position="437"/>
    </location>
</feature>
<accession>A0A835FGC1</accession>
<evidence type="ECO:0000313" key="4">
    <source>
        <dbReference type="Proteomes" id="UP000636709"/>
    </source>
</evidence>
<sequence>MACRRLLLTFSVIALAASNATHGFHFEEATIASIHHGFNKGSLTSVALVRYYLDQIARLNPLLHAVIEVSPDALRDAARADAERASRHRRAAGGLHGIPVLLKDLIATRDRLNTTAGSFALLGSVLRRAGAVVLGKTNLPEWGNFRNAAGLDGWSARGGQAMNPYVMEVDPCQASTGSAIAVAANMAAVTLGTETMASILCPASVNSVVGIKPTVGLTSRSGVIPFTFRQDTVGPLCRTVADAVHVLDAIVGYDALDAEATRAASKYIPTGGYKQFLNIDGLRGKRIGIPNGFFGFKNGTVKHRVCKQHIDTLRQHGAIVIENLDITNLSIIQNITKSGFQAAVPAEFKFNLNNYLSNLSYSPVRSLAEVIAFNNAHPVEEKLKQYGQQLLLLSENTTGIGPRERAAIHQMTELSANGVEKLMKKHQLDAIFTPDSSVTTVLAYNGLPGIEVPAGYDEKGVPFGICFGGLKGYEPRLIEMAYAFEQATKVRKPPMIKV</sequence>
<dbReference type="Gene3D" id="3.90.1300.10">
    <property type="entry name" value="Amidase signature (AS) domain"/>
    <property type="match status" value="1"/>
</dbReference>
<proteinExistence type="predicted"/>
<dbReference type="EMBL" id="JACEFO010000929">
    <property type="protein sequence ID" value="KAF8752686.1"/>
    <property type="molecule type" value="Genomic_DNA"/>
</dbReference>